<feature type="compositionally biased region" description="Gly residues" evidence="1">
    <location>
        <begin position="190"/>
        <end position="201"/>
    </location>
</feature>
<dbReference type="AlphaFoldDB" id="A0A6J4SHN9"/>
<feature type="non-terminal residue" evidence="2">
    <location>
        <position position="423"/>
    </location>
</feature>
<feature type="compositionally biased region" description="Basic and acidic residues" evidence="1">
    <location>
        <begin position="285"/>
        <end position="294"/>
    </location>
</feature>
<name>A0A6J4SHN9_9SPHN</name>
<evidence type="ECO:0000313" key="2">
    <source>
        <dbReference type="EMBL" id="CAA9499679.1"/>
    </source>
</evidence>
<sequence>GSLRLDGGERRGAERDAGPAARPRVRCPARWRAGHRRRRADPRVGRAGRAGAADRRGRAAPGRGCALCRQGSADPACYRPGCDGTGPEQHRDLSPGDAAPGCGGRTNAGAHRCQAVAASAQRRPVHTGRPGAALLDLADARHSCPCGRGRAADRSDSAAPRRRTRYGGGAGGRVVRGRRDLDGRRRPGDRGAGVRGWGSPPGGSDMRAGQRLGRGGQGACRVAAGWAGDRPSGGAVRAAGDRRRRRRARDGGGRPAEPGRARPRRASPAGHHRARADRCGRRRARQSDDGDGRQLRSGAHHPVRRPGGGGRDRQQLRARAPQPRDSCRRCTGAADQQRGRDLLGPRRGGELRRLSGGLEPCAADRRRRPVHRWNLDDQLHEGDHRAAGHPASRRGVGRARRCPGAAGRAGSACPRRRGEGGGM</sequence>
<keyword evidence="2" id="KW-0560">Oxidoreductase</keyword>
<feature type="compositionally biased region" description="Basic residues" evidence="1">
    <location>
        <begin position="23"/>
        <end position="40"/>
    </location>
</feature>
<evidence type="ECO:0000256" key="1">
    <source>
        <dbReference type="SAM" id="MobiDB-lite"/>
    </source>
</evidence>
<feature type="compositionally biased region" description="Low complexity" evidence="1">
    <location>
        <begin position="402"/>
        <end position="413"/>
    </location>
</feature>
<feature type="compositionally biased region" description="Basic and acidic residues" evidence="1">
    <location>
        <begin position="337"/>
        <end position="353"/>
    </location>
</feature>
<dbReference type="EMBL" id="CADCWA010000017">
    <property type="protein sequence ID" value="CAA9499679.1"/>
    <property type="molecule type" value="Genomic_DNA"/>
</dbReference>
<dbReference type="GO" id="GO:0004399">
    <property type="term" value="F:histidinol dehydrogenase activity"/>
    <property type="evidence" value="ECO:0007669"/>
    <property type="project" value="UniProtKB-EC"/>
</dbReference>
<dbReference type="EC" id="1.1.1.23" evidence="2"/>
<reference evidence="2" key="1">
    <citation type="submission" date="2020-02" db="EMBL/GenBank/DDBJ databases">
        <authorList>
            <person name="Meier V. D."/>
        </authorList>
    </citation>
    <scope>NUCLEOTIDE SEQUENCE</scope>
    <source>
        <strain evidence="2">AVDCRST_MAG31</strain>
    </source>
</reference>
<protein>
    <submittedName>
        <fullName evidence="2">Histidinol dehydrogenase</fullName>
        <ecNumber evidence="2">1.1.1.23</ecNumber>
    </submittedName>
</protein>
<organism evidence="2">
    <name type="scientific">uncultured Sphingomonas sp</name>
    <dbReference type="NCBI Taxonomy" id="158754"/>
    <lineage>
        <taxon>Bacteria</taxon>
        <taxon>Pseudomonadati</taxon>
        <taxon>Pseudomonadota</taxon>
        <taxon>Alphaproteobacteria</taxon>
        <taxon>Sphingomonadales</taxon>
        <taxon>Sphingomonadaceae</taxon>
        <taxon>Sphingomonas</taxon>
        <taxon>environmental samples</taxon>
    </lineage>
</organism>
<proteinExistence type="predicted"/>
<feature type="compositionally biased region" description="Basic residues" evidence="1">
    <location>
        <begin position="391"/>
        <end position="401"/>
    </location>
</feature>
<feature type="region of interest" description="Disordered" evidence="1">
    <location>
        <begin position="146"/>
        <end position="423"/>
    </location>
</feature>
<accession>A0A6J4SHN9</accession>
<feature type="compositionally biased region" description="Basic residues" evidence="1">
    <location>
        <begin position="261"/>
        <end position="284"/>
    </location>
</feature>
<feature type="non-terminal residue" evidence="2">
    <location>
        <position position="1"/>
    </location>
</feature>
<feature type="region of interest" description="Disordered" evidence="1">
    <location>
        <begin position="1"/>
        <end position="64"/>
    </location>
</feature>
<feature type="compositionally biased region" description="Basic and acidic residues" evidence="1">
    <location>
        <begin position="177"/>
        <end position="189"/>
    </location>
</feature>
<feature type="compositionally biased region" description="Basic and acidic residues" evidence="1">
    <location>
        <begin position="1"/>
        <end position="17"/>
    </location>
</feature>
<feature type="region of interest" description="Disordered" evidence="1">
    <location>
        <begin position="85"/>
        <end position="108"/>
    </location>
</feature>
<feature type="compositionally biased region" description="Basic and acidic residues" evidence="1">
    <location>
        <begin position="249"/>
        <end position="260"/>
    </location>
</feature>
<gene>
    <name evidence="2" type="ORF">AVDCRST_MAG31-291</name>
</gene>
<feature type="compositionally biased region" description="Basic and acidic residues" evidence="1">
    <location>
        <begin position="373"/>
        <end position="386"/>
    </location>
</feature>